<evidence type="ECO:0000256" key="1">
    <source>
        <dbReference type="SAM" id="Phobius"/>
    </source>
</evidence>
<evidence type="ECO:0000313" key="2">
    <source>
        <dbReference type="EMBL" id="APW63212.1"/>
    </source>
</evidence>
<dbReference type="KEGG" id="pbor:BSF38_04776"/>
<reference evidence="3" key="1">
    <citation type="submission" date="2016-12" db="EMBL/GenBank/DDBJ databases">
        <title>Comparative genomics of four Isosphaeraceae planctomycetes: a common pool of plasmids and glycoside hydrolase genes.</title>
        <authorList>
            <person name="Ivanova A."/>
        </authorList>
    </citation>
    <scope>NUCLEOTIDE SEQUENCE [LARGE SCALE GENOMIC DNA]</scope>
    <source>
        <strain evidence="3">PX4</strain>
    </source>
</reference>
<name>A0A1U7CW89_9BACT</name>
<proteinExistence type="predicted"/>
<evidence type="ECO:0000313" key="3">
    <source>
        <dbReference type="Proteomes" id="UP000186309"/>
    </source>
</evidence>
<dbReference type="Proteomes" id="UP000186309">
    <property type="component" value="Chromosome"/>
</dbReference>
<keyword evidence="1" id="KW-1133">Transmembrane helix</keyword>
<keyword evidence="1" id="KW-0472">Membrane</keyword>
<dbReference type="AlphaFoldDB" id="A0A1U7CW89"/>
<protein>
    <submittedName>
        <fullName evidence="2">Uncharacterized protein</fullName>
    </submittedName>
</protein>
<dbReference type="RefSeq" id="WP_168189443.1">
    <property type="nucleotide sequence ID" value="NZ_CP019082.1"/>
</dbReference>
<sequence length="57" mass="5953">MGNARTKLNVAYFNGCLVVAAVIGLGARSWAVFLAALAVAVAYGVHAGDIRPKPVRR</sequence>
<dbReference type="STRING" id="1387353.BSF38_04776"/>
<keyword evidence="3" id="KW-1185">Reference proteome</keyword>
<gene>
    <name evidence="2" type="ORF">BSF38_04776</name>
</gene>
<accession>A0A1U7CW89</accession>
<keyword evidence="1" id="KW-0812">Transmembrane</keyword>
<feature type="transmembrane region" description="Helical" evidence="1">
    <location>
        <begin position="12"/>
        <end position="45"/>
    </location>
</feature>
<dbReference type="EMBL" id="CP019082">
    <property type="protein sequence ID" value="APW63212.1"/>
    <property type="molecule type" value="Genomic_DNA"/>
</dbReference>
<organism evidence="2 3">
    <name type="scientific">Paludisphaera borealis</name>
    <dbReference type="NCBI Taxonomy" id="1387353"/>
    <lineage>
        <taxon>Bacteria</taxon>
        <taxon>Pseudomonadati</taxon>
        <taxon>Planctomycetota</taxon>
        <taxon>Planctomycetia</taxon>
        <taxon>Isosphaerales</taxon>
        <taxon>Isosphaeraceae</taxon>
        <taxon>Paludisphaera</taxon>
    </lineage>
</organism>